<dbReference type="OrthoDB" id="416253at2759"/>
<dbReference type="EC" id="3.5.4.34" evidence="8"/>
<evidence type="ECO:0000313" key="14">
    <source>
        <dbReference type="Proteomes" id="UP000095300"/>
    </source>
</evidence>
<evidence type="ECO:0000256" key="2">
    <source>
        <dbReference type="ARBA" id="ARBA00022723"/>
    </source>
</evidence>
<evidence type="ECO:0000256" key="6">
    <source>
        <dbReference type="ARBA" id="ARBA00037784"/>
    </source>
</evidence>
<reference evidence="13" key="1">
    <citation type="submission" date="2020-05" db="UniProtKB">
        <authorList>
            <consortium name="EnsemblMetazoa"/>
        </authorList>
    </citation>
    <scope>IDENTIFICATION</scope>
    <source>
        <strain evidence="13">USDA</strain>
    </source>
</reference>
<organism evidence="13 14">
    <name type="scientific">Stomoxys calcitrans</name>
    <name type="common">Stable fly</name>
    <name type="synonym">Conops calcitrans</name>
    <dbReference type="NCBI Taxonomy" id="35570"/>
    <lineage>
        <taxon>Eukaryota</taxon>
        <taxon>Metazoa</taxon>
        <taxon>Ecdysozoa</taxon>
        <taxon>Arthropoda</taxon>
        <taxon>Hexapoda</taxon>
        <taxon>Insecta</taxon>
        <taxon>Pterygota</taxon>
        <taxon>Neoptera</taxon>
        <taxon>Endopterygota</taxon>
        <taxon>Diptera</taxon>
        <taxon>Brachycera</taxon>
        <taxon>Muscomorpha</taxon>
        <taxon>Muscoidea</taxon>
        <taxon>Muscidae</taxon>
        <taxon>Stomoxys</taxon>
    </lineage>
</organism>
<evidence type="ECO:0000256" key="10">
    <source>
        <dbReference type="ARBA" id="ARBA00041760"/>
    </source>
</evidence>
<dbReference type="GO" id="GO:0003723">
    <property type="term" value="F:RNA binding"/>
    <property type="evidence" value="ECO:0007669"/>
    <property type="project" value="InterPro"/>
</dbReference>
<comment type="similarity">
    <text evidence="7">Belongs to the ADAT1 family.</text>
</comment>
<evidence type="ECO:0000256" key="9">
    <source>
        <dbReference type="ARBA" id="ARBA00040502"/>
    </source>
</evidence>
<evidence type="ECO:0000256" key="8">
    <source>
        <dbReference type="ARBA" id="ARBA00038940"/>
    </source>
</evidence>
<keyword evidence="4" id="KW-0862">Zinc</keyword>
<dbReference type="PANTHER" id="PTHR46516">
    <property type="entry name" value="TRNA-SPECIFIC ADENOSINE DEAMINASE 1"/>
    <property type="match status" value="1"/>
</dbReference>
<accession>A0A1I8PCS3</accession>
<dbReference type="STRING" id="35570.A0A1I8PCS3"/>
<keyword evidence="3" id="KW-0378">Hydrolase</keyword>
<evidence type="ECO:0000256" key="11">
    <source>
        <dbReference type="ARBA" id="ARBA00047635"/>
    </source>
</evidence>
<comment type="catalytic activity">
    <reaction evidence="11">
        <text>adenosine(37) in tRNA(Ala) + H2O + H(+) = inosine(37) in tRNA(Ala) + NH4(+)</text>
        <dbReference type="Rhea" id="RHEA:50968"/>
        <dbReference type="Rhea" id="RHEA-COMP:12855"/>
        <dbReference type="Rhea" id="RHEA-COMP:12856"/>
        <dbReference type="ChEBI" id="CHEBI:15377"/>
        <dbReference type="ChEBI" id="CHEBI:15378"/>
        <dbReference type="ChEBI" id="CHEBI:28938"/>
        <dbReference type="ChEBI" id="CHEBI:74411"/>
        <dbReference type="ChEBI" id="CHEBI:82852"/>
        <dbReference type="EC" id="3.5.4.34"/>
    </reaction>
</comment>
<dbReference type="GO" id="GO:0046872">
    <property type="term" value="F:metal ion binding"/>
    <property type="evidence" value="ECO:0007669"/>
    <property type="project" value="UniProtKB-KW"/>
</dbReference>
<protein>
    <recommendedName>
        <fullName evidence="9">tRNA-specific adenosine deaminase 1</fullName>
        <ecNumber evidence="8">3.5.4.34</ecNumber>
    </recommendedName>
    <alternativeName>
        <fullName evidence="10">tRNA-specific adenosine-37 deaminase</fullName>
    </alternativeName>
</protein>
<evidence type="ECO:0000313" key="13">
    <source>
        <dbReference type="EnsemblMetazoa" id="SCAU006862-PA"/>
    </source>
</evidence>
<gene>
    <name evidence="13" type="primary">106082931</name>
</gene>
<dbReference type="SMART" id="SM00552">
    <property type="entry name" value="ADEAMc"/>
    <property type="match status" value="1"/>
</dbReference>
<dbReference type="VEuPathDB" id="VectorBase:SCAU006862"/>
<sequence>MRNKFLELKAEDIAKMCFNKFKTLPKTGKPKNDEWTVLAGVVLHNDLSATSEVVSLGCGTKCIGKSKLCSKGLILNDSHAEVLARRGLLRYFYIHIQKALENDSSSIFTWVFESKKCKLRDGISFHFLSTQTPCGDACIIDNKKDAIDGEPLIKRKKLEDDSSKSLSYVETSGDVVYTGAKLLGTQHTDLIEQITGAVRTKPGRGERTLSMSCSDKLAKWQVIGVQGALLDMLLETPIYFETLNFCQNDHGALERAIWKRFENHDYTNTKYALHKPLIRICSLGEFAHAQDEKKQPTPNGLVWCSIPEYLKPYEVSVNGKRQGVTSKKLNTAQAALAISKFHLFKKFVEIVKLKPQSFNICCDDLENKSYLELKSMSNDYQNAWSEMKCKYFKQWSAKPENLIKFQLKDVDVEENKGIAK</sequence>
<dbReference type="PROSITE" id="PS50141">
    <property type="entry name" value="A_DEAMIN_EDITASE"/>
    <property type="match status" value="1"/>
</dbReference>
<comment type="cofactor">
    <cofactor evidence="5">
        <name>1D-myo-inositol hexakisphosphate</name>
        <dbReference type="ChEBI" id="CHEBI:58130"/>
    </cofactor>
</comment>
<keyword evidence="2" id="KW-0479">Metal-binding</keyword>
<dbReference type="AlphaFoldDB" id="A0A1I8PCS3"/>
<dbReference type="EnsemblMetazoa" id="SCAU006862-RA">
    <property type="protein sequence ID" value="SCAU006862-PA"/>
    <property type="gene ID" value="SCAU006862"/>
</dbReference>
<evidence type="ECO:0000259" key="12">
    <source>
        <dbReference type="PROSITE" id="PS50141"/>
    </source>
</evidence>
<evidence type="ECO:0000256" key="5">
    <source>
        <dbReference type="ARBA" id="ARBA00037026"/>
    </source>
</evidence>
<evidence type="ECO:0000256" key="7">
    <source>
        <dbReference type="ARBA" id="ARBA00038326"/>
    </source>
</evidence>
<keyword evidence="1" id="KW-0819">tRNA processing</keyword>
<dbReference type="Proteomes" id="UP000095300">
    <property type="component" value="Unassembled WGS sequence"/>
</dbReference>
<comment type="function">
    <text evidence="6">Specifically deaminates adenosine-37 to inosine in tRNA-Ala.</text>
</comment>
<proteinExistence type="inferred from homology"/>
<evidence type="ECO:0000256" key="3">
    <source>
        <dbReference type="ARBA" id="ARBA00022801"/>
    </source>
</evidence>
<dbReference type="KEGG" id="scac:106082931"/>
<name>A0A1I8PCS3_STOCA</name>
<evidence type="ECO:0000256" key="1">
    <source>
        <dbReference type="ARBA" id="ARBA00022694"/>
    </source>
</evidence>
<dbReference type="GO" id="GO:0008033">
    <property type="term" value="P:tRNA processing"/>
    <property type="evidence" value="ECO:0007669"/>
    <property type="project" value="UniProtKB-KW"/>
</dbReference>
<feature type="domain" description="A to I editase" evidence="12">
    <location>
        <begin position="55"/>
        <end position="405"/>
    </location>
</feature>
<dbReference type="InterPro" id="IPR002466">
    <property type="entry name" value="A_deamin"/>
</dbReference>
<dbReference type="GO" id="GO:0043829">
    <property type="term" value="F:tRNA-specific adenosine-37 deaminase activity"/>
    <property type="evidence" value="ECO:0007669"/>
    <property type="project" value="UniProtKB-EC"/>
</dbReference>
<dbReference type="Pfam" id="PF02137">
    <property type="entry name" value="A_deamin"/>
    <property type="match status" value="1"/>
</dbReference>
<evidence type="ECO:0000256" key="4">
    <source>
        <dbReference type="ARBA" id="ARBA00022833"/>
    </source>
</evidence>
<keyword evidence="14" id="KW-1185">Reference proteome</keyword>
<dbReference type="PANTHER" id="PTHR46516:SF1">
    <property type="entry name" value="TRNA-SPECIFIC ADENOSINE DEAMINASE 1"/>
    <property type="match status" value="1"/>
</dbReference>